<evidence type="ECO:0000313" key="2">
    <source>
        <dbReference type="Proteomes" id="UP001500556"/>
    </source>
</evidence>
<gene>
    <name evidence="1" type="ORF">GCM10025782_01320</name>
</gene>
<proteinExistence type="predicted"/>
<protein>
    <recommendedName>
        <fullName evidence="3">Secreted protein</fullName>
    </recommendedName>
</protein>
<accession>A0ABP8XLE0</accession>
<sequence length="194" mass="21699">MPLMDWVEFAKVVAAPVSGLAGVYIGGVLQGRKDQERWEREVERENQRWQREDRARWLAEQHRLYSALMTVLQAQLSRTRWGYASDLLLGVGPDDESNAMARKEAEQLGNEADKAVEAIGILGAKAIHREAQYVSQCLVMAGVMGNARRRDDSDAYAEQVRDYFGKADDGLQKLRAMVRHELGVVDDAPADPAS</sequence>
<keyword evidence="2" id="KW-1185">Reference proteome</keyword>
<evidence type="ECO:0008006" key="3">
    <source>
        <dbReference type="Google" id="ProtNLM"/>
    </source>
</evidence>
<organism evidence="1 2">
    <name type="scientific">Pedococcus ginsenosidimutans</name>
    <dbReference type="NCBI Taxonomy" id="490570"/>
    <lineage>
        <taxon>Bacteria</taxon>
        <taxon>Bacillati</taxon>
        <taxon>Actinomycetota</taxon>
        <taxon>Actinomycetes</taxon>
        <taxon>Micrococcales</taxon>
        <taxon>Intrasporangiaceae</taxon>
        <taxon>Pedococcus</taxon>
    </lineage>
</organism>
<dbReference type="Proteomes" id="UP001500556">
    <property type="component" value="Unassembled WGS sequence"/>
</dbReference>
<dbReference type="EMBL" id="BAABLO010000001">
    <property type="protein sequence ID" value="GAA4709014.1"/>
    <property type="molecule type" value="Genomic_DNA"/>
</dbReference>
<reference evidence="2" key="1">
    <citation type="journal article" date="2019" name="Int. J. Syst. Evol. Microbiol.">
        <title>The Global Catalogue of Microorganisms (GCM) 10K type strain sequencing project: providing services to taxonomists for standard genome sequencing and annotation.</title>
        <authorList>
            <consortium name="The Broad Institute Genomics Platform"/>
            <consortium name="The Broad Institute Genome Sequencing Center for Infectious Disease"/>
            <person name="Wu L."/>
            <person name="Ma J."/>
        </authorList>
    </citation>
    <scope>NUCLEOTIDE SEQUENCE [LARGE SCALE GENOMIC DNA]</scope>
    <source>
        <strain evidence="2">JCM 18961</strain>
    </source>
</reference>
<evidence type="ECO:0000313" key="1">
    <source>
        <dbReference type="EMBL" id="GAA4709014.1"/>
    </source>
</evidence>
<name>A0ABP8XLE0_9MICO</name>
<comment type="caution">
    <text evidence="1">The sequence shown here is derived from an EMBL/GenBank/DDBJ whole genome shotgun (WGS) entry which is preliminary data.</text>
</comment>